<evidence type="ECO:0000256" key="1">
    <source>
        <dbReference type="SAM" id="MobiDB-lite"/>
    </source>
</evidence>
<gene>
    <name evidence="2" type="ORF">SAMN05444858_101540</name>
</gene>
<sequence length="243" mass="25000">MRGGVLVGLTVLALVAGGWWWRANVPADEGSLGLAVSSPALAARAPGAAPPVAGLTAPAALGVPLVPPGSGTGRVAVVDPATGVALRVDPGSRYVFRVEDGSAVRIDPETGAARPLDQRSGTGPVQPRPGSDGQWGSGEQGGGLSRYPNTLWRERTLIGPERSVIRQVNGRPDAPYLFEYVCTGSSGLIVTIKGGQSADDLRPICDGQVRRNLLIAVGGPLRVEVGPLDAEPVRVQMQLAAVD</sequence>
<organism evidence="2 3">
    <name type="scientific">Micromonospora avicenniae</name>
    <dbReference type="NCBI Taxonomy" id="1198245"/>
    <lineage>
        <taxon>Bacteria</taxon>
        <taxon>Bacillati</taxon>
        <taxon>Actinomycetota</taxon>
        <taxon>Actinomycetes</taxon>
        <taxon>Micromonosporales</taxon>
        <taxon>Micromonosporaceae</taxon>
        <taxon>Micromonospora</taxon>
    </lineage>
</organism>
<evidence type="ECO:0000313" key="2">
    <source>
        <dbReference type="EMBL" id="SIQ21911.1"/>
    </source>
</evidence>
<feature type="compositionally biased region" description="Gly residues" evidence="1">
    <location>
        <begin position="133"/>
        <end position="144"/>
    </location>
</feature>
<proteinExistence type="predicted"/>
<reference evidence="2 3" key="1">
    <citation type="submission" date="2017-01" db="EMBL/GenBank/DDBJ databases">
        <authorList>
            <person name="Mah S.A."/>
            <person name="Swanson W.J."/>
            <person name="Moy G.W."/>
            <person name="Vacquier V.D."/>
        </authorList>
    </citation>
    <scope>NUCLEOTIDE SEQUENCE [LARGE SCALE GENOMIC DNA]</scope>
    <source>
        <strain evidence="2 3">DSM 45758</strain>
    </source>
</reference>
<dbReference type="EMBL" id="FTNF01000001">
    <property type="protein sequence ID" value="SIQ21911.1"/>
    <property type="molecule type" value="Genomic_DNA"/>
</dbReference>
<keyword evidence="3" id="KW-1185">Reference proteome</keyword>
<dbReference type="AlphaFoldDB" id="A0A1N6QZ62"/>
<name>A0A1N6QZ62_9ACTN</name>
<dbReference type="Proteomes" id="UP000186004">
    <property type="component" value="Unassembled WGS sequence"/>
</dbReference>
<feature type="region of interest" description="Disordered" evidence="1">
    <location>
        <begin position="106"/>
        <end position="147"/>
    </location>
</feature>
<dbReference type="STRING" id="1198245.SAMN05444858_101540"/>
<accession>A0A1N6QZ62</accession>
<evidence type="ECO:0000313" key="3">
    <source>
        <dbReference type="Proteomes" id="UP000186004"/>
    </source>
</evidence>
<dbReference type="SUPFAM" id="SSF69322">
    <property type="entry name" value="Tricorn protease domain 2"/>
    <property type="match status" value="1"/>
</dbReference>
<protein>
    <submittedName>
        <fullName evidence="2">Uncharacterized protein</fullName>
    </submittedName>
</protein>